<reference evidence="3" key="1">
    <citation type="submission" date="2016-07" db="EMBL/GenBank/DDBJ databases">
        <title>De novo transcriptome assembly of four accessions of the metal hyperaccumulator plant Noccaea caerulescens.</title>
        <authorList>
            <person name="Blande D."/>
            <person name="Halimaa P."/>
            <person name="Tervahauta A.I."/>
            <person name="Aarts M.G."/>
            <person name="Karenlampi S.O."/>
        </authorList>
    </citation>
    <scope>NUCLEOTIDE SEQUENCE</scope>
</reference>
<dbReference type="InterPro" id="IPR001810">
    <property type="entry name" value="F-box_dom"/>
</dbReference>
<evidence type="ECO:0000259" key="2">
    <source>
        <dbReference type="PROSITE" id="PS50181"/>
    </source>
</evidence>
<organism evidence="3">
    <name type="scientific">Noccaea caerulescens</name>
    <name type="common">Alpine penny-cress</name>
    <name type="synonym">Thlaspi caerulescens</name>
    <dbReference type="NCBI Taxonomy" id="107243"/>
    <lineage>
        <taxon>Eukaryota</taxon>
        <taxon>Viridiplantae</taxon>
        <taxon>Streptophyta</taxon>
        <taxon>Embryophyta</taxon>
        <taxon>Tracheophyta</taxon>
        <taxon>Spermatophyta</taxon>
        <taxon>Magnoliopsida</taxon>
        <taxon>eudicotyledons</taxon>
        <taxon>Gunneridae</taxon>
        <taxon>Pentapetalae</taxon>
        <taxon>rosids</taxon>
        <taxon>malvids</taxon>
        <taxon>Brassicales</taxon>
        <taxon>Brassicaceae</taxon>
        <taxon>Coluteocarpeae</taxon>
        <taxon>Noccaea</taxon>
    </lineage>
</organism>
<dbReference type="PROSITE" id="PS50181">
    <property type="entry name" value="FBOX"/>
    <property type="match status" value="1"/>
</dbReference>
<dbReference type="CDD" id="cd22152">
    <property type="entry name" value="F-box_AtAFR-like"/>
    <property type="match status" value="1"/>
</dbReference>
<name>A0A1J3CV83_NOCCA</name>
<gene>
    <name evidence="3" type="ORF">GA_TR17390_c0_g1_i1_g.55616</name>
</gene>
<dbReference type="AlphaFoldDB" id="A0A1J3CV83"/>
<feature type="region of interest" description="Disordered" evidence="1">
    <location>
        <begin position="106"/>
        <end position="129"/>
    </location>
</feature>
<feature type="region of interest" description="Disordered" evidence="1">
    <location>
        <begin position="1"/>
        <end position="22"/>
    </location>
</feature>
<dbReference type="SUPFAM" id="SSF81383">
    <property type="entry name" value="F-box domain"/>
    <property type="match status" value="1"/>
</dbReference>
<accession>A0A1J3CV83</accession>
<dbReference type="InterPro" id="IPR057499">
    <property type="entry name" value="Kelch_FKB95"/>
</dbReference>
<dbReference type="PANTHER" id="PTHR24414">
    <property type="entry name" value="F-BOX/KELCH-REPEAT PROTEIN SKIP4"/>
    <property type="match status" value="1"/>
</dbReference>
<dbReference type="Pfam" id="PF25210">
    <property type="entry name" value="Kelch_FKB95"/>
    <property type="match status" value="1"/>
</dbReference>
<evidence type="ECO:0000256" key="1">
    <source>
        <dbReference type="SAM" id="MobiDB-lite"/>
    </source>
</evidence>
<dbReference type="EMBL" id="GEVI01020565">
    <property type="protein sequence ID" value="JAU11755.1"/>
    <property type="molecule type" value="Transcribed_RNA"/>
</dbReference>
<dbReference type="Gene3D" id="2.120.10.80">
    <property type="entry name" value="Kelch-type beta propeller"/>
    <property type="match status" value="1"/>
</dbReference>
<dbReference type="SUPFAM" id="SSF117281">
    <property type="entry name" value="Kelch motif"/>
    <property type="match status" value="1"/>
</dbReference>
<evidence type="ECO:0000313" key="3">
    <source>
        <dbReference type="EMBL" id="JAU11755.1"/>
    </source>
</evidence>
<dbReference type="PANTHER" id="PTHR24414:SF184">
    <property type="entry name" value="GALACTOSE OXIDASE_KELCH REPEAT SUPERFAMILY PROTEIN"/>
    <property type="match status" value="1"/>
</dbReference>
<dbReference type="InterPro" id="IPR036047">
    <property type="entry name" value="F-box-like_dom_sf"/>
</dbReference>
<protein>
    <submittedName>
        <fullName evidence="3">Putative F-box/kelch-repeat protein</fullName>
    </submittedName>
</protein>
<dbReference type="SMART" id="SM00256">
    <property type="entry name" value="FBOX"/>
    <property type="match status" value="1"/>
</dbReference>
<dbReference type="InterPro" id="IPR050354">
    <property type="entry name" value="F-box/kelch-repeat_ARATH"/>
</dbReference>
<proteinExistence type="predicted"/>
<dbReference type="InterPro" id="IPR015915">
    <property type="entry name" value="Kelch-typ_b-propeller"/>
</dbReference>
<feature type="domain" description="F-box" evidence="2">
    <location>
        <begin position="25"/>
        <end position="71"/>
    </location>
</feature>
<sequence length="415" mass="47104">MSSTDLASAAANGEEPPLKKPSTEAISIHSLPDDLLLSCLACVSRLYYPTLSLVCKRFRSLLAPPEIYQARSFLGRTESCLFVCLQFPPDPNPRWFTLSRKPDKTLTNHIATNQNQKKKKKEKEKEKEKPSGNLLIPILVLNSPPKDWSALVAVGPYLYAIENAPYSTNVSFLDCRTRTWLEAPRLRLADNTMDRLDGNMYLPGSSENPDSLNCVEVFNTKTQTWKPVPDGKRICEYRNLEGKILISGDDGVASWAVKPKEMTGEIIGSDMNHPSRLCVCVIDDIAFSYNSYSEFQWRDMDGKERGWRKLRGFKRISKFVGDSSVRLVGCGGKMMVLWDKCVPGTGYKEIWCAVVGLVRRSNQAMKRFRGRLNLWMRCLESLRVTNSFMLLLLLCDEIQFSVSFFFFMSLLLTNL</sequence>
<dbReference type="Pfam" id="PF00646">
    <property type="entry name" value="F-box"/>
    <property type="match status" value="1"/>
</dbReference>